<dbReference type="SMART" id="SM01245">
    <property type="entry name" value="Jag_N"/>
    <property type="match status" value="1"/>
</dbReference>
<dbReference type="AlphaFoldDB" id="W7KZK7"/>
<evidence type="ECO:0000313" key="3">
    <source>
        <dbReference type="Proteomes" id="UP000019270"/>
    </source>
</evidence>
<dbReference type="Proteomes" id="UP000019270">
    <property type="component" value="Unassembled WGS sequence"/>
</dbReference>
<dbReference type="InterPro" id="IPR038247">
    <property type="entry name" value="Jag_N_dom_sf"/>
</dbReference>
<dbReference type="Pfam" id="PF14804">
    <property type="entry name" value="Jag_N"/>
    <property type="match status" value="1"/>
</dbReference>
<organism evidence="2 3">
    <name type="scientific">Cytobacillus firmus DS1</name>
    <dbReference type="NCBI Taxonomy" id="1307436"/>
    <lineage>
        <taxon>Bacteria</taxon>
        <taxon>Bacillati</taxon>
        <taxon>Bacillota</taxon>
        <taxon>Bacilli</taxon>
        <taxon>Bacillales</taxon>
        <taxon>Bacillaceae</taxon>
        <taxon>Cytobacillus</taxon>
    </lineage>
</organism>
<dbReference type="PATRIC" id="fig|1307436.3.peg.1775"/>
<dbReference type="EMBL" id="APVL01000005">
    <property type="protein sequence ID" value="EWG11548.1"/>
    <property type="molecule type" value="Genomic_DNA"/>
</dbReference>
<protein>
    <recommendedName>
        <fullName evidence="1">RNA-binding protein KhpB N-terminal domain-containing protein</fullName>
    </recommendedName>
</protein>
<feature type="domain" description="RNA-binding protein KhpB N-terminal" evidence="1">
    <location>
        <begin position="6"/>
        <end position="57"/>
    </location>
</feature>
<reference evidence="2 3" key="2">
    <citation type="journal article" date="2016" name="Sci. Rep.">
        <title>A novel serine protease, Sep1, from Bacillus firmus DS-1 has nematicidal activity and degrades multiple intestinal-associated nematode proteins.</title>
        <authorList>
            <person name="Geng C."/>
            <person name="Nie X."/>
            <person name="Tang Z."/>
            <person name="Zhang Y."/>
            <person name="Lin J."/>
            <person name="Sun M."/>
            <person name="Peng D."/>
        </authorList>
    </citation>
    <scope>NUCLEOTIDE SEQUENCE [LARGE SCALE GENOMIC DNA]</scope>
    <source>
        <strain evidence="2 3">DS1</strain>
    </source>
</reference>
<accession>W7KZK7</accession>
<dbReference type="PANTHER" id="PTHR38032:SF1">
    <property type="entry name" value="RNA-BINDING PROTEIN KHPB N-TERMINAL DOMAIN-CONTAINING PROTEIN"/>
    <property type="match status" value="1"/>
</dbReference>
<dbReference type="RefSeq" id="WP_035329234.1">
    <property type="nucleotide sequence ID" value="NZ_APVL01000005.1"/>
</dbReference>
<gene>
    <name evidence="2" type="ORF">PBF_08348</name>
</gene>
<dbReference type="InterPro" id="IPR005646">
    <property type="entry name" value="FapA"/>
</dbReference>
<evidence type="ECO:0000259" key="1">
    <source>
        <dbReference type="SMART" id="SM01245"/>
    </source>
</evidence>
<dbReference type="Pfam" id="PF20250">
    <property type="entry name" value="FapA_N"/>
    <property type="match status" value="1"/>
</dbReference>
<dbReference type="InterPro" id="IPR032782">
    <property type="entry name" value="KhpB_N"/>
</dbReference>
<dbReference type="PANTHER" id="PTHR38032">
    <property type="entry name" value="POLYMERASE-RELATED"/>
    <property type="match status" value="1"/>
</dbReference>
<dbReference type="InterPro" id="IPR046866">
    <property type="entry name" value="FapA_N"/>
</dbReference>
<comment type="caution">
    <text evidence="2">The sequence shown here is derived from an EMBL/GenBank/DDBJ whole genome shotgun (WGS) entry which is preliminary data.</text>
</comment>
<dbReference type="InterPro" id="IPR046865">
    <property type="entry name" value="FapA_b_solenoid"/>
</dbReference>
<sequence>MSQSVLSKGRDVIEAIEMGLKLLRTDRDQVSIEVIQQETKGFLKLGMKPAIVKITKMKQTSHIEEKNQEELIHESLEAAIKQLEPEKTVPDKTIGEILPIPPEKEAKDPLEGKVWIKDGVISGKPSVLQYPTITPGKGVEVYKNGELLTETALVTGADHFEIKTAEEITKTTWNITMDSQKLHVTLQVQPGMRKYYQIIDKEPDVHLVAEAKEITEVRNELEYKMVLEAMEVLKIVHGFNHTEIMNAINTEEPGNFTIASGIKPKDGKNGRLELIVDPNKKAGPQKRADGTIDYRENHVIPTVNKGQVIAIIHPPEPGVPGYNVSNEPIPPEQTYPLIVQTGKGTALIEDGQKVVATETGRPMVERKGLIARISIVPKLVHFSDVNISSGNIRFKGDVDILGSVEESMVVEADGHINIFHNANKATISSKSSIILQRNSIGSTISAGKHNVFVSEMVHQLILIHDQFTRLISSINHLMTLPAFKMTDFQSKGLLPIIKLLLEQKFRSILTPLKQFLEIGRQGKHVLDLEWMTMAEQLRLCLMSSIANEYHSMNRLEELADRMIELIDRHQNLKEDECMVSLMYAINSTIYSGGNVSVLGQGCYNSKIHAGGAIKIAGVLRGGEVYARKGASIRETGSDGGAVTKIIVPANQKISIDHVKEGTVIQIGKVKHSFQSEYKHIAARLDETGRLIF</sequence>
<proteinExistence type="predicted"/>
<dbReference type="Pfam" id="PF03961">
    <property type="entry name" value="FapA"/>
    <property type="match status" value="1"/>
</dbReference>
<dbReference type="eggNOG" id="COG1315">
    <property type="taxonomic scope" value="Bacteria"/>
</dbReference>
<reference evidence="3" key="1">
    <citation type="submission" date="2013-03" db="EMBL/GenBank/DDBJ databases">
        <title>Draft genome sequence of Bacillus firmus DS1.</title>
        <authorList>
            <person name="Peng D."/>
            <person name="Zhu L."/>
            <person name="Sun M."/>
        </authorList>
    </citation>
    <scope>NUCLEOTIDE SEQUENCE [LARGE SCALE GENOMIC DNA]</scope>
    <source>
        <strain evidence="3">DS1</strain>
    </source>
</reference>
<dbReference type="Gene3D" id="3.30.30.80">
    <property type="entry name" value="probable RNA-binding protein from clostridium symbiosum atcc 14940"/>
    <property type="match status" value="1"/>
</dbReference>
<dbReference type="OrthoDB" id="1279at2"/>
<name>W7KZK7_CYTFI</name>
<evidence type="ECO:0000313" key="2">
    <source>
        <dbReference type="EMBL" id="EWG11548.1"/>
    </source>
</evidence>